<organism evidence="2 3">
    <name type="scientific">Vibrio azureus NBRC 104587</name>
    <dbReference type="NCBI Taxonomy" id="1219077"/>
    <lineage>
        <taxon>Bacteria</taxon>
        <taxon>Pseudomonadati</taxon>
        <taxon>Pseudomonadota</taxon>
        <taxon>Gammaproteobacteria</taxon>
        <taxon>Vibrionales</taxon>
        <taxon>Vibrionaceae</taxon>
        <taxon>Vibrio</taxon>
    </lineage>
</organism>
<dbReference type="InterPro" id="IPR019110">
    <property type="entry name" value="Uncharacterised_RAQPRD"/>
</dbReference>
<keyword evidence="1" id="KW-0732">Signal</keyword>
<feature type="chain" id="PRO_5004640813" description="Conjugal transfer protein" evidence="1">
    <location>
        <begin position="21"/>
        <end position="104"/>
    </location>
</feature>
<name>U3CCY3_9VIBR</name>
<dbReference type="AlphaFoldDB" id="U3CCY3"/>
<dbReference type="OrthoDB" id="5738883at2"/>
<comment type="caution">
    <text evidence="2">The sequence shown here is derived from an EMBL/GenBank/DDBJ whole genome shotgun (WGS) entry which is preliminary data.</text>
</comment>
<evidence type="ECO:0000313" key="2">
    <source>
        <dbReference type="EMBL" id="GAD76203.1"/>
    </source>
</evidence>
<dbReference type="Pfam" id="PF09686">
    <property type="entry name" value="Plasmid_RAQPRD"/>
    <property type="match status" value="1"/>
</dbReference>
<evidence type="ECO:0000313" key="3">
    <source>
        <dbReference type="Proteomes" id="UP000016567"/>
    </source>
</evidence>
<sequence>MKWPLYLGLSLSLLTPPLLADVDSERKELNLIIRQLDTLDYLISRAEREADYRSPRQFNYDAFRSDIRTLQAGIDAYLRPHRASPRPITPLGGDYLGTAEVVSE</sequence>
<proteinExistence type="predicted"/>
<dbReference type="Proteomes" id="UP000016567">
    <property type="component" value="Unassembled WGS sequence"/>
</dbReference>
<evidence type="ECO:0008006" key="4">
    <source>
        <dbReference type="Google" id="ProtNLM"/>
    </source>
</evidence>
<dbReference type="STRING" id="1219077.VAZ01S_039_00280"/>
<dbReference type="RefSeq" id="WP_021709953.1">
    <property type="nucleotide sequence ID" value="NZ_BAOB01000300.1"/>
</dbReference>
<accession>U3CCY3</accession>
<dbReference type="EMBL" id="BATL01000039">
    <property type="protein sequence ID" value="GAD76203.1"/>
    <property type="molecule type" value="Genomic_DNA"/>
</dbReference>
<evidence type="ECO:0000256" key="1">
    <source>
        <dbReference type="SAM" id="SignalP"/>
    </source>
</evidence>
<dbReference type="NCBIfam" id="TIGR01690">
    <property type="entry name" value="ICE_RAQPRD"/>
    <property type="match status" value="1"/>
</dbReference>
<protein>
    <recommendedName>
        <fullName evidence="4">Conjugal transfer protein</fullName>
    </recommendedName>
</protein>
<dbReference type="eggNOG" id="ENOG50318YA">
    <property type="taxonomic scope" value="Bacteria"/>
</dbReference>
<reference evidence="2 3" key="1">
    <citation type="submission" date="2013-09" db="EMBL/GenBank/DDBJ databases">
        <title>Whole genome shotgun sequence of Vibrio azureus NBRC 104587.</title>
        <authorList>
            <person name="Isaki S."/>
            <person name="Hosoyama A."/>
            <person name="Numata M."/>
            <person name="Hashimoto M."/>
            <person name="Hosoyama Y."/>
            <person name="Tsuchikane K."/>
            <person name="Noguchi M."/>
            <person name="Hirakata S."/>
            <person name="Ichikawa N."/>
            <person name="Ohji S."/>
            <person name="Yamazoe A."/>
            <person name="Fujita N."/>
        </authorList>
    </citation>
    <scope>NUCLEOTIDE SEQUENCE [LARGE SCALE GENOMIC DNA]</scope>
    <source>
        <strain evidence="2 3">NBRC 104587</strain>
    </source>
</reference>
<feature type="signal peptide" evidence="1">
    <location>
        <begin position="1"/>
        <end position="20"/>
    </location>
</feature>
<keyword evidence="3" id="KW-1185">Reference proteome</keyword>
<gene>
    <name evidence="2" type="ORF">VAZ01S_039_00280</name>
</gene>